<name>A0ABW9HYS4_9ACTN</name>
<accession>A0ABW9HYS4</accession>
<feature type="signal peptide" evidence="1">
    <location>
        <begin position="1"/>
        <end position="21"/>
    </location>
</feature>
<organism evidence="2 3">
    <name type="scientific">Streptomyces niveiscabiei</name>
    <dbReference type="NCBI Taxonomy" id="164115"/>
    <lineage>
        <taxon>Bacteria</taxon>
        <taxon>Bacillati</taxon>
        <taxon>Actinomycetota</taxon>
        <taxon>Actinomycetes</taxon>
        <taxon>Kitasatosporales</taxon>
        <taxon>Streptomycetaceae</taxon>
        <taxon>Streptomyces</taxon>
    </lineage>
</organism>
<protein>
    <recommendedName>
        <fullName evidence="4">Secreted protein</fullName>
    </recommendedName>
</protein>
<evidence type="ECO:0000313" key="3">
    <source>
        <dbReference type="Proteomes" id="UP001631957"/>
    </source>
</evidence>
<proteinExistence type="predicted"/>
<evidence type="ECO:0000256" key="1">
    <source>
        <dbReference type="SAM" id="SignalP"/>
    </source>
</evidence>
<comment type="caution">
    <text evidence="2">The sequence shown here is derived from an EMBL/GenBank/DDBJ whole genome shotgun (WGS) entry which is preliminary data.</text>
</comment>
<reference evidence="2 3" key="1">
    <citation type="submission" date="2024-12" db="EMBL/GenBank/DDBJ databases">
        <title>Forecasting of Potato common scab and diversities of Pathogenic streptomyces spp. in china.</title>
        <authorList>
            <person name="Handique U."/>
            <person name="Wu J."/>
        </authorList>
    </citation>
    <scope>NUCLEOTIDE SEQUENCE [LARGE SCALE GENOMIC DNA]</scope>
    <source>
        <strain evidence="2 3">ZRIMU1530</strain>
    </source>
</reference>
<evidence type="ECO:0000313" key="2">
    <source>
        <dbReference type="EMBL" id="MFM9613255.1"/>
    </source>
</evidence>
<dbReference type="Proteomes" id="UP001631957">
    <property type="component" value="Unassembled WGS sequence"/>
</dbReference>
<feature type="chain" id="PRO_5046049380" description="Secreted protein" evidence="1">
    <location>
        <begin position="22"/>
        <end position="75"/>
    </location>
</feature>
<dbReference type="RefSeq" id="WP_055722040.1">
    <property type="nucleotide sequence ID" value="NZ_JBJVNI010000019.1"/>
</dbReference>
<evidence type="ECO:0008006" key="4">
    <source>
        <dbReference type="Google" id="ProtNLM"/>
    </source>
</evidence>
<keyword evidence="1" id="KW-0732">Signal</keyword>
<dbReference type="EMBL" id="JBJVNI010000019">
    <property type="protein sequence ID" value="MFM9613255.1"/>
    <property type="molecule type" value="Genomic_DNA"/>
</dbReference>
<keyword evidence="3" id="KW-1185">Reference proteome</keyword>
<sequence length="75" mass="7935">MATSRVVAIRAAYWLSGWAQASAHAASTTEHPVSSGESSSLRRTLYTGPSCARISCWIAACTVSSVMKSRGPTLF</sequence>
<gene>
    <name evidence="2" type="ORF">ACKI18_31770</name>
</gene>